<sequence>MKMVLPVDGYRSATEFMEAIQGSEGDTHWLMKKAEHWHGGIHLYDSFASNAVFKPDSPGLKCMTDGQVVAWRLNDDCTGQVK</sequence>
<dbReference type="AlphaFoldDB" id="A0A0A3YL29"/>
<dbReference type="EMBL" id="JRUQ01000123">
    <property type="protein sequence ID" value="KGT86006.1"/>
    <property type="molecule type" value="Genomic_DNA"/>
</dbReference>
<evidence type="ECO:0000313" key="1">
    <source>
        <dbReference type="EMBL" id="KGT86006.1"/>
    </source>
</evidence>
<keyword evidence="2" id="KW-1185">Reference proteome</keyword>
<gene>
    <name evidence="1" type="ORF">NG99_27185</name>
</gene>
<reference evidence="1 2" key="1">
    <citation type="submission" date="2014-10" db="EMBL/GenBank/DDBJ databases">
        <title>Genome sequence of Erwinia typographi M043b.</title>
        <authorList>
            <person name="Chan K.-G."/>
            <person name="Tan W.-S."/>
        </authorList>
    </citation>
    <scope>NUCLEOTIDE SEQUENCE [LARGE SCALE GENOMIC DNA]</scope>
    <source>
        <strain evidence="1 2">M043b</strain>
    </source>
</reference>
<name>A0A0A3YL29_9GAMM</name>
<feature type="non-terminal residue" evidence="1">
    <location>
        <position position="82"/>
    </location>
</feature>
<dbReference type="OrthoDB" id="6444570at2"/>
<accession>A0A0A3YL29</accession>
<dbReference type="Proteomes" id="UP000030351">
    <property type="component" value="Unassembled WGS sequence"/>
</dbReference>
<dbReference type="RefSeq" id="WP_034899986.1">
    <property type="nucleotide sequence ID" value="NZ_JRUQ01000123.1"/>
</dbReference>
<evidence type="ECO:0000313" key="2">
    <source>
        <dbReference type="Proteomes" id="UP000030351"/>
    </source>
</evidence>
<organism evidence="1 2">
    <name type="scientific">Erwinia typographi</name>
    <dbReference type="NCBI Taxonomy" id="371042"/>
    <lineage>
        <taxon>Bacteria</taxon>
        <taxon>Pseudomonadati</taxon>
        <taxon>Pseudomonadota</taxon>
        <taxon>Gammaproteobacteria</taxon>
        <taxon>Enterobacterales</taxon>
        <taxon>Erwiniaceae</taxon>
        <taxon>Erwinia</taxon>
    </lineage>
</organism>
<proteinExistence type="predicted"/>
<protein>
    <submittedName>
        <fullName evidence="1">Uncharacterized protein</fullName>
    </submittedName>
</protein>
<comment type="caution">
    <text evidence="1">The sequence shown here is derived from an EMBL/GenBank/DDBJ whole genome shotgun (WGS) entry which is preliminary data.</text>
</comment>